<dbReference type="Proteomes" id="UP001470230">
    <property type="component" value="Unassembled WGS sequence"/>
</dbReference>
<evidence type="ECO:0000256" key="2">
    <source>
        <dbReference type="SAM" id="Phobius"/>
    </source>
</evidence>
<feature type="transmembrane region" description="Helical" evidence="2">
    <location>
        <begin position="153"/>
        <end position="171"/>
    </location>
</feature>
<dbReference type="SUPFAM" id="SSF55785">
    <property type="entry name" value="PYP-like sensor domain (PAS domain)"/>
    <property type="match status" value="1"/>
</dbReference>
<feature type="transmembrane region" description="Helical" evidence="2">
    <location>
        <begin position="940"/>
        <end position="965"/>
    </location>
</feature>
<dbReference type="EMBL" id="JAPFFF010000029">
    <property type="protein sequence ID" value="KAK8846175.1"/>
    <property type="molecule type" value="Genomic_DNA"/>
</dbReference>
<dbReference type="Gene3D" id="3.30.70.1230">
    <property type="entry name" value="Nucleotide cyclase"/>
    <property type="match status" value="1"/>
</dbReference>
<reference evidence="4 5" key="1">
    <citation type="submission" date="2024-04" db="EMBL/GenBank/DDBJ databases">
        <title>Tritrichomonas musculus Genome.</title>
        <authorList>
            <person name="Alves-Ferreira E."/>
            <person name="Grigg M."/>
            <person name="Lorenzi H."/>
            <person name="Galac M."/>
        </authorList>
    </citation>
    <scope>NUCLEOTIDE SEQUENCE [LARGE SCALE GENOMIC DNA]</scope>
    <source>
        <strain evidence="4 5">EAF2021</strain>
    </source>
</reference>
<dbReference type="Pfam" id="PF13426">
    <property type="entry name" value="PAS_9"/>
    <property type="match status" value="1"/>
</dbReference>
<gene>
    <name evidence="4" type="ORF">M9Y10_020181</name>
</gene>
<dbReference type="CDD" id="cd00130">
    <property type="entry name" value="PAS"/>
    <property type="match status" value="1"/>
</dbReference>
<feature type="transmembrane region" description="Helical" evidence="2">
    <location>
        <begin position="857"/>
        <end position="880"/>
    </location>
</feature>
<keyword evidence="2" id="KW-0472">Membrane</keyword>
<dbReference type="InterPro" id="IPR053220">
    <property type="entry name" value="Nematode_rcpt-like_serp_H"/>
</dbReference>
<feature type="transmembrane region" description="Helical" evidence="2">
    <location>
        <begin position="235"/>
        <end position="252"/>
    </location>
</feature>
<evidence type="ECO:0000259" key="3">
    <source>
        <dbReference type="Pfam" id="PF13426"/>
    </source>
</evidence>
<feature type="region of interest" description="Disordered" evidence="1">
    <location>
        <begin position="1320"/>
        <end position="1344"/>
    </location>
</feature>
<dbReference type="InterPro" id="IPR000014">
    <property type="entry name" value="PAS"/>
</dbReference>
<organism evidence="4 5">
    <name type="scientific">Tritrichomonas musculus</name>
    <dbReference type="NCBI Taxonomy" id="1915356"/>
    <lineage>
        <taxon>Eukaryota</taxon>
        <taxon>Metamonada</taxon>
        <taxon>Parabasalia</taxon>
        <taxon>Tritrichomonadida</taxon>
        <taxon>Tritrichomonadidae</taxon>
        <taxon>Tritrichomonas</taxon>
    </lineage>
</organism>
<evidence type="ECO:0000256" key="1">
    <source>
        <dbReference type="SAM" id="MobiDB-lite"/>
    </source>
</evidence>
<feature type="domain" description="PAS" evidence="3">
    <location>
        <begin position="1222"/>
        <end position="1314"/>
    </location>
</feature>
<feature type="transmembrane region" description="Helical" evidence="2">
    <location>
        <begin position="628"/>
        <end position="654"/>
    </location>
</feature>
<dbReference type="PANTHER" id="PTHR22941:SF26">
    <property type="entry name" value="SERPENTINE RECEPTOR, CLASS H"/>
    <property type="match status" value="1"/>
</dbReference>
<keyword evidence="2" id="KW-0812">Transmembrane</keyword>
<feature type="transmembrane region" description="Helical" evidence="2">
    <location>
        <begin position="49"/>
        <end position="71"/>
    </location>
</feature>
<feature type="compositionally biased region" description="Low complexity" evidence="1">
    <location>
        <begin position="1331"/>
        <end position="1342"/>
    </location>
</feature>
<keyword evidence="2" id="KW-1133">Transmembrane helix</keyword>
<feature type="transmembrane region" description="Helical" evidence="2">
    <location>
        <begin position="259"/>
        <end position="282"/>
    </location>
</feature>
<accession>A0ABR2HFI2</accession>
<keyword evidence="5" id="KW-1185">Reference proteome</keyword>
<feature type="transmembrane region" description="Helical" evidence="2">
    <location>
        <begin position="313"/>
        <end position="335"/>
    </location>
</feature>
<dbReference type="SUPFAM" id="SSF55073">
    <property type="entry name" value="Nucleotide cyclase"/>
    <property type="match status" value="1"/>
</dbReference>
<feature type="transmembrane region" description="Helical" evidence="2">
    <location>
        <begin position="192"/>
        <end position="215"/>
    </location>
</feature>
<dbReference type="PANTHER" id="PTHR22941">
    <property type="entry name" value="SERPENTINE RECEPTOR"/>
    <property type="match status" value="1"/>
</dbReference>
<name>A0ABR2HFI2_9EUKA</name>
<feature type="region of interest" description="Disordered" evidence="1">
    <location>
        <begin position="1475"/>
        <end position="1505"/>
    </location>
</feature>
<dbReference type="InterPro" id="IPR035965">
    <property type="entry name" value="PAS-like_dom_sf"/>
</dbReference>
<feature type="transmembrane region" description="Helical" evidence="2">
    <location>
        <begin position="108"/>
        <end position="133"/>
    </location>
</feature>
<feature type="transmembrane region" description="Helical" evidence="2">
    <location>
        <begin position="1142"/>
        <end position="1166"/>
    </location>
</feature>
<comment type="caution">
    <text evidence="4">The sequence shown here is derived from an EMBL/GenBank/DDBJ whole genome shotgun (WGS) entry which is preliminary data.</text>
</comment>
<dbReference type="InterPro" id="IPR029787">
    <property type="entry name" value="Nucleotide_cyclase"/>
</dbReference>
<dbReference type="NCBIfam" id="TIGR00229">
    <property type="entry name" value="sensory_box"/>
    <property type="match status" value="1"/>
</dbReference>
<feature type="compositionally biased region" description="Basic and acidic residues" evidence="1">
    <location>
        <begin position="1477"/>
        <end position="1498"/>
    </location>
</feature>
<dbReference type="Gene3D" id="3.30.450.20">
    <property type="entry name" value="PAS domain"/>
    <property type="match status" value="1"/>
</dbReference>
<sequence length="1619" mass="183616">MASIGGSSTQKSLSHTQMDRVIKVEVPSSHLIFFPYATLIQRGTSIPHFLSHIAFIFICLQSIGISIWLLYVDTSSKMSQNDQDFNDKMQKYLSLILLFTPSKDDSTYIPVISTIGAVAIVINLLWLIPAIIFSKTQRVVNWLLPLQDFLSNVISPVLVIPLFSHFSVGISQAFQKNHLTEGTSSLSTTNCVILLILSALACILNLVTAVCFIIFGSNTVYFPNSEYIVTNQATVLSMIIGQGVFSFFSYLSDVMGESISIAALVIHILFGVVLCILGFVKIPFMFKWVNYCFCGLSAASVISDICSRIVKLIYLRIVIIVCCWIVFWVIFKFVFDAVAKQKLKKFYENDNPDTNENANVKKTESQLLLLRNESKKSKVNVRVLIQLTLLYEDQNFTSGKLFERLLLFASTSEDRLQIAKYCCFFPDFQPLFTSQIALLRNITDFRFSQSFLFHQLCITETCRQPLSAVEELTTLRQEAPTVSTSMRASWSQLNSDISYSSFEKLSSNISLIKNHWEEAIDKYPKNALIAENYSRYLLEAEGDFEKSAEWHYRALQLQNGKVFEYDKATIHFLRVFPKFAKKLFAEISLASIDDLDLKQSEELLGSMISQPRLHMEYQKVVQNKTNGWLTSMLVLVVFRFLISISFWLALLIMFTGMFSSRVKHLQFIYDLSYISESIELSDIAINFQGAKEYYEMPSYDLIQSIINPNNNNKYADDHVLINSSLPYFSTSDFYSISGIERLNTFIQDLNQQSAGGSDLGLIVNSLTAQNLSAYFYVNKIPIPDNTQSFRSMLTFYFSLSLIVGSSPLPDPGMNAWVFQSPILELGEATTQILNNLRELLQSFIENDKKDVSDEKKVHLIIAIAFAAICFVLFIVLYIIFFVCMQRKFTTIINICRELKDETIKKASSQLADRSDNDAGLSNNGKKSTNVTLTTVNQKSYFSVVVFVFEIIVTILIIASALLFYYEVNKTHNKFSSMNELLLQSCIRSSHSILIFANFLKANLIQCSGHEDQMGEFMKPFEESIRLFTAAHEACLKGDYGNGKVGKLIEKIRTEPQCSSEVSQNITNHDSFACLPLDSSVSNFIELVKAMKANICTRKFVSSEDFIQQFHFLNGHLYYMLTEINNLVLELGKEQSDSFNNTIVNLAVIFFIVSILIFVIAFINITLINRTYKVLMMFLLRIPPIDAVNNTKLIDFLLGRKASQKNAKMSLPKKIVNNSSFPIIFLDNEQIIENVNQSFITDFGYDLSQIVGQNISMMTDEPEFIKTKLNKLSQKAKMKNEETVFEINFKKENKTVVKVEMTVVPIYSSSNNAMSLIYKAKNNGDNKDENSNENSQQNDNNNNDNDEDMKLRYFGLILNDLSNVILKENKCNELKSLNDDLLSKLSPSLFMGNSKIYLEQSVVMCVKLVYYGGSLTPAAFMKQRQQIFSKFNDLLEKRSLLTRVMINNGEYIVVGVTLQQSLEIINYINSKNKTAKALKSEAPKEEDKDKENNEKKDGEENNDQTISNPAMQCIEFSADVASLFDEQGLFGDYVIGIDSGDVSLFQSGVERKHIVISGKAMKNAQEMMRISNSGDIAVSETVYKSIATLNYDFTKMTNQAFGSYYLVRVVNDNYHEEPVQ</sequence>
<evidence type="ECO:0000313" key="4">
    <source>
        <dbReference type="EMBL" id="KAK8846175.1"/>
    </source>
</evidence>
<evidence type="ECO:0000313" key="5">
    <source>
        <dbReference type="Proteomes" id="UP001470230"/>
    </source>
</evidence>
<proteinExistence type="predicted"/>
<protein>
    <recommendedName>
        <fullName evidence="3">PAS domain-containing protein</fullName>
    </recommendedName>
</protein>